<accession>A0A2H0BRY5</accession>
<feature type="compositionally biased region" description="Basic and acidic residues" evidence="2">
    <location>
        <begin position="314"/>
        <end position="332"/>
    </location>
</feature>
<evidence type="ECO:0000256" key="2">
    <source>
        <dbReference type="SAM" id="MobiDB-lite"/>
    </source>
</evidence>
<feature type="transmembrane region" description="Helical" evidence="3">
    <location>
        <begin position="65"/>
        <end position="85"/>
    </location>
</feature>
<keyword evidence="3" id="KW-0472">Membrane</keyword>
<sequence length="356" mass="38673">MTRMSLKALFRKAQSLPVEETRVQAARQNLLQAMQAQPMPVISQPEAKASFRPFHSFFSFQPSMFYALVIAALLLVGGGGTVVAAQNDLPGDALYNVKLATEQVRDALTLNQTKRVELDTELAGKRLQEAEALVNKTGDTQSTEHVKEAFAGFDARVADLRKHLDDLKNEDAVALAPGLDQAISEHEAILVRLSQHDGELDSDLNKAEDEVDSIKESLLTKLPEGQAKERVQNALDHAKKSYANLDSTSTSTNVEAAQKELKDAEELFSNGQLQDALVHANNAAQLTDKFETTSTDASSDDAAQTEDQVTPESEGAHQEAEQGVKEDAHEETTVEAPENDTEAPTLETHAEDSAGE</sequence>
<dbReference type="AlphaFoldDB" id="A0A2H0BRY5"/>
<dbReference type="Proteomes" id="UP000231581">
    <property type="component" value="Unassembled WGS sequence"/>
</dbReference>
<evidence type="ECO:0000313" key="6">
    <source>
        <dbReference type="Proteomes" id="UP000231581"/>
    </source>
</evidence>
<proteinExistence type="predicted"/>
<feature type="coiled-coil region" evidence="1">
    <location>
        <begin position="228"/>
        <end position="274"/>
    </location>
</feature>
<keyword evidence="3" id="KW-1133">Transmembrane helix</keyword>
<dbReference type="Pfam" id="PF18915">
    <property type="entry name" value="DUF5667"/>
    <property type="match status" value="1"/>
</dbReference>
<keyword evidence="1" id="KW-0175">Coiled coil</keyword>
<name>A0A2H0BRY5_9BACT</name>
<keyword evidence="3" id="KW-0812">Transmembrane</keyword>
<organism evidence="5 6">
    <name type="scientific">Candidatus Uhrbacteria bacterium CG22_combo_CG10-13_8_21_14_all_47_17</name>
    <dbReference type="NCBI Taxonomy" id="1975041"/>
    <lineage>
        <taxon>Bacteria</taxon>
        <taxon>Candidatus Uhriibacteriota</taxon>
    </lineage>
</organism>
<feature type="compositionally biased region" description="Low complexity" evidence="2">
    <location>
        <begin position="292"/>
        <end position="302"/>
    </location>
</feature>
<evidence type="ECO:0000256" key="3">
    <source>
        <dbReference type="SAM" id="Phobius"/>
    </source>
</evidence>
<dbReference type="InterPro" id="IPR043725">
    <property type="entry name" value="DUF5667"/>
</dbReference>
<gene>
    <name evidence="5" type="ORF">COX00_03390</name>
</gene>
<reference evidence="5 6" key="1">
    <citation type="submission" date="2017-09" db="EMBL/GenBank/DDBJ databases">
        <title>Depth-based differentiation of microbial function through sediment-hosted aquifers and enrichment of novel symbionts in the deep terrestrial subsurface.</title>
        <authorList>
            <person name="Probst A.J."/>
            <person name="Ladd B."/>
            <person name="Jarett J.K."/>
            <person name="Geller-Mcgrath D.E."/>
            <person name="Sieber C.M."/>
            <person name="Emerson J.B."/>
            <person name="Anantharaman K."/>
            <person name="Thomas B.C."/>
            <person name="Malmstrom R."/>
            <person name="Stieglmeier M."/>
            <person name="Klingl A."/>
            <person name="Woyke T."/>
            <person name="Ryan C.M."/>
            <person name="Banfield J.F."/>
        </authorList>
    </citation>
    <scope>NUCLEOTIDE SEQUENCE [LARGE SCALE GENOMIC DNA]</scope>
    <source>
        <strain evidence="5">CG22_combo_CG10-13_8_21_14_all_47_17</strain>
    </source>
</reference>
<evidence type="ECO:0000256" key="1">
    <source>
        <dbReference type="SAM" id="Coils"/>
    </source>
</evidence>
<feature type="domain" description="DUF5667" evidence="4">
    <location>
        <begin position="89"/>
        <end position="174"/>
    </location>
</feature>
<dbReference type="EMBL" id="PCSZ01000063">
    <property type="protein sequence ID" value="PIP60432.1"/>
    <property type="molecule type" value="Genomic_DNA"/>
</dbReference>
<evidence type="ECO:0000313" key="5">
    <source>
        <dbReference type="EMBL" id="PIP60432.1"/>
    </source>
</evidence>
<feature type="region of interest" description="Disordered" evidence="2">
    <location>
        <begin position="290"/>
        <end position="356"/>
    </location>
</feature>
<evidence type="ECO:0000259" key="4">
    <source>
        <dbReference type="Pfam" id="PF18915"/>
    </source>
</evidence>
<comment type="caution">
    <text evidence="5">The sequence shown here is derived from an EMBL/GenBank/DDBJ whole genome shotgun (WGS) entry which is preliminary data.</text>
</comment>
<protein>
    <recommendedName>
        <fullName evidence="4">DUF5667 domain-containing protein</fullName>
    </recommendedName>
</protein>